<gene>
    <name evidence="2" type="ORF">I5803_08540</name>
</gene>
<dbReference type="PROSITE" id="PS00622">
    <property type="entry name" value="HTH_LUXR_1"/>
    <property type="match status" value="1"/>
</dbReference>
<organism evidence="2 3">
    <name type="scientific">Caenimonas aquaedulcis</name>
    <dbReference type="NCBI Taxonomy" id="2793270"/>
    <lineage>
        <taxon>Bacteria</taxon>
        <taxon>Pseudomonadati</taxon>
        <taxon>Pseudomonadota</taxon>
        <taxon>Betaproteobacteria</taxon>
        <taxon>Burkholderiales</taxon>
        <taxon>Comamonadaceae</taxon>
        <taxon>Caenimonas</taxon>
    </lineage>
</organism>
<comment type="caution">
    <text evidence="2">The sequence shown here is derived from an EMBL/GenBank/DDBJ whole genome shotgun (WGS) entry which is preliminary data.</text>
</comment>
<dbReference type="EMBL" id="JADWYS010000001">
    <property type="protein sequence ID" value="MBG9388065.1"/>
    <property type="molecule type" value="Genomic_DNA"/>
</dbReference>
<dbReference type="GO" id="GO:0003677">
    <property type="term" value="F:DNA binding"/>
    <property type="evidence" value="ECO:0007669"/>
    <property type="project" value="InterPro"/>
</dbReference>
<protein>
    <recommendedName>
        <fullName evidence="1">HTH luxR-type domain-containing protein</fullName>
    </recommendedName>
</protein>
<accession>A0A931H406</accession>
<dbReference type="InterPro" id="IPR036388">
    <property type="entry name" value="WH-like_DNA-bd_sf"/>
</dbReference>
<dbReference type="Pfam" id="PF00196">
    <property type="entry name" value="GerE"/>
    <property type="match status" value="1"/>
</dbReference>
<evidence type="ECO:0000313" key="2">
    <source>
        <dbReference type="EMBL" id="MBG9388065.1"/>
    </source>
</evidence>
<dbReference type="SUPFAM" id="SSF46894">
    <property type="entry name" value="C-terminal effector domain of the bipartite response regulators"/>
    <property type="match status" value="1"/>
</dbReference>
<dbReference type="InterPro" id="IPR016032">
    <property type="entry name" value="Sig_transdc_resp-reg_C-effctor"/>
</dbReference>
<dbReference type="PROSITE" id="PS50043">
    <property type="entry name" value="HTH_LUXR_2"/>
    <property type="match status" value="1"/>
</dbReference>
<dbReference type="SMART" id="SM00421">
    <property type="entry name" value="HTH_LUXR"/>
    <property type="match status" value="1"/>
</dbReference>
<dbReference type="RefSeq" id="WP_196985944.1">
    <property type="nucleotide sequence ID" value="NZ_JADWYS010000001.1"/>
</dbReference>
<evidence type="ECO:0000259" key="1">
    <source>
        <dbReference type="PROSITE" id="PS50043"/>
    </source>
</evidence>
<dbReference type="PRINTS" id="PR00038">
    <property type="entry name" value="HTHLUXR"/>
</dbReference>
<keyword evidence="3" id="KW-1185">Reference proteome</keyword>
<dbReference type="GO" id="GO:0006355">
    <property type="term" value="P:regulation of DNA-templated transcription"/>
    <property type="evidence" value="ECO:0007669"/>
    <property type="project" value="InterPro"/>
</dbReference>
<evidence type="ECO:0000313" key="3">
    <source>
        <dbReference type="Proteomes" id="UP000651050"/>
    </source>
</evidence>
<name>A0A931H406_9BURK</name>
<dbReference type="InterPro" id="IPR000792">
    <property type="entry name" value="Tscrpt_reg_LuxR_C"/>
</dbReference>
<dbReference type="AlphaFoldDB" id="A0A931H406"/>
<dbReference type="Proteomes" id="UP000651050">
    <property type="component" value="Unassembled WGS sequence"/>
</dbReference>
<dbReference type="Gene3D" id="1.10.10.10">
    <property type="entry name" value="Winged helix-like DNA-binding domain superfamily/Winged helix DNA-binding domain"/>
    <property type="match status" value="1"/>
</dbReference>
<reference evidence="2" key="1">
    <citation type="submission" date="2020-11" db="EMBL/GenBank/DDBJ databases">
        <title>Bacterial whole genome sequence for Caenimonas sp. DR4.4.</title>
        <authorList>
            <person name="Le V."/>
            <person name="Ko S.-R."/>
            <person name="Ahn C.-Y."/>
            <person name="Oh H.-M."/>
        </authorList>
    </citation>
    <scope>NUCLEOTIDE SEQUENCE</scope>
    <source>
        <strain evidence="2">DR4.4</strain>
    </source>
</reference>
<feature type="domain" description="HTH luxR-type" evidence="1">
    <location>
        <begin position="33"/>
        <end position="98"/>
    </location>
</feature>
<proteinExistence type="predicted"/>
<sequence>MTCSWSWTRRHRGQRGGEAFEQALTSLPEIEACLAATRQFTGREAEVMARVLFGISTVGIAIDLGLSEQTVKSYRKRAYQRLSFGSERDLLNWYLKAWSLRRRSRGDK</sequence>